<evidence type="ECO:0000256" key="3">
    <source>
        <dbReference type="ARBA" id="ARBA00011951"/>
    </source>
</evidence>
<proteinExistence type="inferred from homology"/>
<sequence length="938" mass="105111">MSDSEDDWEDAGTATFRKITQHAERLDFGNKAAVESFVAELEGMTKEKSDSGETILHYLAARPMSEASAQHQFLQLLLVKCAGSRLLIGSKDKDTPIHVALHRMPYRKSNPVFVETVLQLADSEALQKALETANPGYRNTCLHHAIQYEFRSIMKLISKCPPELFNKPNANGDTPLHLAMVLAVKENNKQQKSSFQLGSSLKNELSGKWKNESDNPQPQNEAHGTETPRQKGDLATKKISLARVNGTLANSAKNMLPSGKEPPIATFPNKPNPTPSRKSPVNSFYLPEVVERLLSDPLIARNTLVHKNRNNQSGDETVARSPYQYRIDQVYQNQSKHLRHVVQQHGHLSEDMIVQHDPIAKYIKGYCLRNLEREDVIRILYEKGEGRHIEFDLSGLPEKSMPAMYLHQLAKHIRLEDCLQYVALPELRIQRDAYLDTLSPEKDKSVLRMLQSECEGLTDAVLVFDWLRKRNVKKVIQVIVMEGVSLPHSDEAIVESLKGLDVEVWDWRKFDICSETILQAAPHVRILHLYCSGNNAVLRSWSSEQGLVKLEKLEKVKLVIRKGFETAKRRALDIEDFTTTLQNNWINRYSASRKSPIVDVETDDMAKSVVTIVRNTTGGVQKPGWLQHMDSFADYLAGIPRAVADEIKVAVIDDGIDGFEGTIADKIHSGMSFCRYSDVGNLTNAYFVPSGSHGTTMASLIYRVFPKVKFLVARLDEYRQLETGKRVITARSAIDAIRWAIDEGAHVLSMSWTIDSSGPEIDELKEIIHEADMKKIIMFCAFSDQGNTHGNSCMPFSCTETIRIGAATGWAYPCTWVDVGKVDYLCPGEHILVDRHAKPGTKPKSGSSIATALAAGLGALLLHLTQLVMPDRYDHLRSNKVMKAALGKMAGPNKYIHVQQYFHLSFQEDAFWSWEASGDEKLRDLVSGIVPDPSSISP</sequence>
<keyword evidence="9" id="KW-0865">Zymogen</keyword>
<evidence type="ECO:0000256" key="6">
    <source>
        <dbReference type="ARBA" id="ARBA00022729"/>
    </source>
</evidence>
<feature type="domain" description="Peptidase S8/S53" evidence="16">
    <location>
        <begin position="645"/>
        <end position="867"/>
    </location>
</feature>
<comment type="similarity">
    <text evidence="2">Belongs to the peptidase S8 family.</text>
</comment>
<dbReference type="InterPro" id="IPR050131">
    <property type="entry name" value="Peptidase_S8_subtilisin-like"/>
</dbReference>
<dbReference type="Proteomes" id="UP000266188">
    <property type="component" value="Unassembled WGS sequence"/>
</dbReference>
<keyword evidence="18" id="KW-1185">Reference proteome</keyword>
<dbReference type="PANTHER" id="PTHR43806:SF58">
    <property type="entry name" value="ALKALINE PROTEASE 1-RELATED"/>
    <property type="match status" value="1"/>
</dbReference>
<dbReference type="Pfam" id="PF00082">
    <property type="entry name" value="Peptidase_S8"/>
    <property type="match status" value="1"/>
</dbReference>
<evidence type="ECO:0000256" key="11">
    <source>
        <dbReference type="ARBA" id="ARBA00031429"/>
    </source>
</evidence>
<keyword evidence="7" id="KW-0378">Hydrolase</keyword>
<dbReference type="InterPro" id="IPR015500">
    <property type="entry name" value="Peptidase_S8_subtilisin-rel"/>
</dbReference>
<name>A0A3A2ZV67_9EURO</name>
<keyword evidence="8" id="KW-0720">Serine protease</keyword>
<protein>
    <recommendedName>
        <fullName evidence="4">Alkaline protease 1</fullName>
        <ecNumber evidence="3">3.4.21.63</ecNumber>
    </recommendedName>
    <alternativeName>
        <fullName evidence="14">Aspergillopeptidase B</fullName>
    </alternativeName>
    <alternativeName>
        <fullName evidence="13">Aspergillus proteinase B</fullName>
    </alternativeName>
    <alternativeName>
        <fullName evidence="12">Elastase</fullName>
    </alternativeName>
    <alternativeName>
        <fullName evidence="11">Elastinolytic serine proteinase</fullName>
    </alternativeName>
    <alternativeName>
        <fullName evidence="10">Oryzin</fullName>
    </alternativeName>
</protein>
<keyword evidence="6" id="KW-0732">Signal</keyword>
<dbReference type="AlphaFoldDB" id="A0A3A2ZV67"/>
<evidence type="ECO:0000256" key="10">
    <source>
        <dbReference type="ARBA" id="ARBA00031236"/>
    </source>
</evidence>
<feature type="region of interest" description="Disordered" evidence="15">
    <location>
        <begin position="250"/>
        <end position="280"/>
    </location>
</feature>
<comment type="caution">
    <text evidence="17">The sequence shown here is derived from an EMBL/GenBank/DDBJ whole genome shotgun (WGS) entry which is preliminary data.</text>
</comment>
<evidence type="ECO:0000313" key="18">
    <source>
        <dbReference type="Proteomes" id="UP000266188"/>
    </source>
</evidence>
<dbReference type="Gene3D" id="1.25.40.20">
    <property type="entry name" value="Ankyrin repeat-containing domain"/>
    <property type="match status" value="1"/>
</dbReference>
<evidence type="ECO:0000313" key="17">
    <source>
        <dbReference type="EMBL" id="RJE26223.1"/>
    </source>
</evidence>
<evidence type="ECO:0000256" key="13">
    <source>
        <dbReference type="ARBA" id="ARBA00033045"/>
    </source>
</evidence>
<dbReference type="EC" id="3.4.21.63" evidence="3"/>
<evidence type="ECO:0000256" key="7">
    <source>
        <dbReference type="ARBA" id="ARBA00022801"/>
    </source>
</evidence>
<dbReference type="SUPFAM" id="SSF52743">
    <property type="entry name" value="Subtilisin-like"/>
    <property type="match status" value="1"/>
</dbReference>
<keyword evidence="5" id="KW-0645">Protease</keyword>
<dbReference type="Gene3D" id="3.40.50.200">
    <property type="entry name" value="Peptidase S8/S53 domain"/>
    <property type="match status" value="1"/>
</dbReference>
<gene>
    <name evidence="17" type="ORF">PHISCL_01471</name>
</gene>
<dbReference type="GO" id="GO:0004252">
    <property type="term" value="F:serine-type endopeptidase activity"/>
    <property type="evidence" value="ECO:0007669"/>
    <property type="project" value="InterPro"/>
</dbReference>
<evidence type="ECO:0000256" key="2">
    <source>
        <dbReference type="ARBA" id="ARBA00011073"/>
    </source>
</evidence>
<dbReference type="GO" id="GO:0006508">
    <property type="term" value="P:proteolysis"/>
    <property type="evidence" value="ECO:0007669"/>
    <property type="project" value="UniProtKB-KW"/>
</dbReference>
<dbReference type="OrthoDB" id="4505576at2759"/>
<evidence type="ECO:0000256" key="8">
    <source>
        <dbReference type="ARBA" id="ARBA00022825"/>
    </source>
</evidence>
<evidence type="ECO:0000259" key="16">
    <source>
        <dbReference type="Pfam" id="PF00082"/>
    </source>
</evidence>
<dbReference type="SUPFAM" id="SSF48403">
    <property type="entry name" value="Ankyrin repeat"/>
    <property type="match status" value="1"/>
</dbReference>
<evidence type="ECO:0000256" key="1">
    <source>
        <dbReference type="ARBA" id="ARBA00001242"/>
    </source>
</evidence>
<comment type="catalytic activity">
    <reaction evidence="1">
        <text>Hydrolysis of proteins with broad specificity, and of Bz-Arg-OEt &gt; Ac-Tyr-OEt. Does not hydrolyze peptide amides.</text>
        <dbReference type="EC" id="3.4.21.63"/>
    </reaction>
</comment>
<evidence type="ECO:0000256" key="4">
    <source>
        <dbReference type="ARBA" id="ARBA00019429"/>
    </source>
</evidence>
<dbReference type="InterPro" id="IPR000209">
    <property type="entry name" value="Peptidase_S8/S53_dom"/>
</dbReference>
<dbReference type="PRINTS" id="PR00723">
    <property type="entry name" value="SUBTILISIN"/>
</dbReference>
<dbReference type="PANTHER" id="PTHR43806">
    <property type="entry name" value="PEPTIDASE S8"/>
    <property type="match status" value="1"/>
</dbReference>
<evidence type="ECO:0000256" key="9">
    <source>
        <dbReference type="ARBA" id="ARBA00023145"/>
    </source>
</evidence>
<dbReference type="InterPro" id="IPR036852">
    <property type="entry name" value="Peptidase_S8/S53_dom_sf"/>
</dbReference>
<accession>A0A3A2ZV67</accession>
<feature type="compositionally biased region" description="Basic and acidic residues" evidence="15">
    <location>
        <begin position="223"/>
        <end position="235"/>
    </location>
</feature>
<reference evidence="18" key="1">
    <citation type="submission" date="2017-02" db="EMBL/GenBank/DDBJ databases">
        <authorList>
            <person name="Tafer H."/>
            <person name="Lopandic K."/>
        </authorList>
    </citation>
    <scope>NUCLEOTIDE SEQUENCE [LARGE SCALE GENOMIC DNA]</scope>
    <source>
        <strain evidence="18">CBS 366.77</strain>
    </source>
</reference>
<evidence type="ECO:0000256" key="5">
    <source>
        <dbReference type="ARBA" id="ARBA00022670"/>
    </source>
</evidence>
<evidence type="ECO:0000256" key="12">
    <source>
        <dbReference type="ARBA" id="ARBA00031855"/>
    </source>
</evidence>
<dbReference type="EMBL" id="MVGC01000027">
    <property type="protein sequence ID" value="RJE26223.1"/>
    <property type="molecule type" value="Genomic_DNA"/>
</dbReference>
<organism evidence="17 18">
    <name type="scientific">Aspergillus sclerotialis</name>
    <dbReference type="NCBI Taxonomy" id="2070753"/>
    <lineage>
        <taxon>Eukaryota</taxon>
        <taxon>Fungi</taxon>
        <taxon>Dikarya</taxon>
        <taxon>Ascomycota</taxon>
        <taxon>Pezizomycotina</taxon>
        <taxon>Eurotiomycetes</taxon>
        <taxon>Eurotiomycetidae</taxon>
        <taxon>Eurotiales</taxon>
        <taxon>Aspergillaceae</taxon>
        <taxon>Aspergillus</taxon>
        <taxon>Aspergillus subgen. Polypaecilum</taxon>
    </lineage>
</organism>
<dbReference type="InterPro" id="IPR036770">
    <property type="entry name" value="Ankyrin_rpt-contain_sf"/>
</dbReference>
<evidence type="ECO:0000256" key="14">
    <source>
        <dbReference type="ARBA" id="ARBA00033459"/>
    </source>
</evidence>
<dbReference type="STRING" id="2070753.A0A3A2ZV67"/>
<feature type="region of interest" description="Disordered" evidence="15">
    <location>
        <begin position="205"/>
        <end position="235"/>
    </location>
</feature>
<evidence type="ECO:0000256" key="15">
    <source>
        <dbReference type="SAM" id="MobiDB-lite"/>
    </source>
</evidence>